<dbReference type="AlphaFoldDB" id="A0A9E2NV49"/>
<dbReference type="Gene3D" id="3.90.1140.10">
    <property type="entry name" value="Cyclic phosphodiesterase"/>
    <property type="match status" value="1"/>
</dbReference>
<keyword evidence="2" id="KW-0436">Ligase</keyword>
<dbReference type="GO" id="GO:0016874">
    <property type="term" value="F:ligase activity"/>
    <property type="evidence" value="ECO:0007669"/>
    <property type="project" value="UniProtKB-KW"/>
</dbReference>
<gene>
    <name evidence="2" type="ORF">H9843_03175</name>
</gene>
<dbReference type="SUPFAM" id="SSF55144">
    <property type="entry name" value="LigT-like"/>
    <property type="match status" value="1"/>
</dbReference>
<reference evidence="2" key="2">
    <citation type="submission" date="2021-04" db="EMBL/GenBank/DDBJ databases">
        <authorList>
            <person name="Gilroy R."/>
        </authorList>
    </citation>
    <scope>NUCLEOTIDE SEQUENCE</scope>
    <source>
        <strain evidence="2">876</strain>
    </source>
</reference>
<evidence type="ECO:0000313" key="2">
    <source>
        <dbReference type="EMBL" id="MBU3829881.1"/>
    </source>
</evidence>
<dbReference type="InterPro" id="IPR019510">
    <property type="entry name" value="AKAP7-like_phosphoesterase"/>
</dbReference>
<dbReference type="EMBL" id="JAHLFK010000029">
    <property type="protein sequence ID" value="MBU3829881.1"/>
    <property type="molecule type" value="Genomic_DNA"/>
</dbReference>
<proteinExistence type="predicted"/>
<name>A0A9E2NV49_9LACO</name>
<protein>
    <submittedName>
        <fullName evidence="2">2'-5' RNA ligase family protein</fullName>
    </submittedName>
</protein>
<dbReference type="Proteomes" id="UP000824180">
    <property type="component" value="Unassembled WGS sequence"/>
</dbReference>
<comment type="caution">
    <text evidence="2">The sequence shown here is derived from an EMBL/GenBank/DDBJ whole genome shotgun (WGS) entry which is preliminary data.</text>
</comment>
<sequence length="227" mass="26850">MDSKLENFYTQIEQEGIHALWNRHEQLDDNLQNLESDSRRGLTLLVHLPAHVTRNINFALNKLKLQEPFQYYYQSPTIHITIMDLRRVTADFHLTKTEKDQYQQVIRETVKHIKPINWHLAGLICSPGAVLVKGFYSPELTKLRDELRTNLSQNGLILDERYETFSGHATVVRFQRQLKHPRSFLNEVMKMNNVAFGDFYTNNIDLVIHDWYNRHSQLLERFTLKTS</sequence>
<accession>A0A9E2NV49</accession>
<feature type="domain" description="A-kinase anchor protein 7-like phosphoesterase" evidence="1">
    <location>
        <begin position="71"/>
        <end position="207"/>
    </location>
</feature>
<dbReference type="InterPro" id="IPR009097">
    <property type="entry name" value="Cyclic_Pdiesterase"/>
</dbReference>
<dbReference type="Pfam" id="PF10469">
    <property type="entry name" value="AKAP7_NLS"/>
    <property type="match status" value="1"/>
</dbReference>
<evidence type="ECO:0000313" key="3">
    <source>
        <dbReference type="Proteomes" id="UP000824180"/>
    </source>
</evidence>
<reference evidence="2" key="1">
    <citation type="journal article" date="2021" name="PeerJ">
        <title>Extensive microbial diversity within the chicken gut microbiome revealed by metagenomics and culture.</title>
        <authorList>
            <person name="Gilroy R."/>
            <person name="Ravi A."/>
            <person name="Getino M."/>
            <person name="Pursley I."/>
            <person name="Horton D.L."/>
            <person name="Alikhan N.F."/>
            <person name="Baker D."/>
            <person name="Gharbi K."/>
            <person name="Hall N."/>
            <person name="Watson M."/>
            <person name="Adriaenssens E.M."/>
            <person name="Foster-Nyarko E."/>
            <person name="Jarju S."/>
            <person name="Secka A."/>
            <person name="Antonio M."/>
            <person name="Oren A."/>
            <person name="Chaudhuri R.R."/>
            <person name="La Ragione R."/>
            <person name="Hildebrand F."/>
            <person name="Pallen M.J."/>
        </authorList>
    </citation>
    <scope>NUCLEOTIDE SEQUENCE</scope>
    <source>
        <strain evidence="2">876</strain>
    </source>
</reference>
<organism evidence="2 3">
    <name type="scientific">Candidatus Limosilactobacillus merdavium</name>
    <dbReference type="NCBI Taxonomy" id="2838651"/>
    <lineage>
        <taxon>Bacteria</taxon>
        <taxon>Bacillati</taxon>
        <taxon>Bacillota</taxon>
        <taxon>Bacilli</taxon>
        <taxon>Lactobacillales</taxon>
        <taxon>Lactobacillaceae</taxon>
        <taxon>Limosilactobacillus</taxon>
    </lineage>
</organism>
<evidence type="ECO:0000259" key="1">
    <source>
        <dbReference type="Pfam" id="PF10469"/>
    </source>
</evidence>